<accession>A0A6A6XEB3</accession>
<dbReference type="Proteomes" id="UP000799757">
    <property type="component" value="Unassembled WGS sequence"/>
</dbReference>
<evidence type="ECO:0000259" key="2">
    <source>
        <dbReference type="Pfam" id="PF06985"/>
    </source>
</evidence>
<dbReference type="OrthoDB" id="2958217at2759"/>
<name>A0A6A6XEB3_9PLEO</name>
<keyword evidence="4" id="KW-1185">Reference proteome</keyword>
<feature type="compositionally biased region" description="Basic and acidic residues" evidence="1">
    <location>
        <begin position="118"/>
        <end position="129"/>
    </location>
</feature>
<dbReference type="InterPro" id="IPR010730">
    <property type="entry name" value="HET"/>
</dbReference>
<organism evidence="3 4">
    <name type="scientific">Melanomma pulvis-pyrius CBS 109.77</name>
    <dbReference type="NCBI Taxonomy" id="1314802"/>
    <lineage>
        <taxon>Eukaryota</taxon>
        <taxon>Fungi</taxon>
        <taxon>Dikarya</taxon>
        <taxon>Ascomycota</taxon>
        <taxon>Pezizomycotina</taxon>
        <taxon>Dothideomycetes</taxon>
        <taxon>Pleosporomycetidae</taxon>
        <taxon>Pleosporales</taxon>
        <taxon>Melanommataceae</taxon>
        <taxon>Melanomma</taxon>
    </lineage>
</organism>
<evidence type="ECO:0000256" key="1">
    <source>
        <dbReference type="SAM" id="MobiDB-lite"/>
    </source>
</evidence>
<sequence length="1065" mass="120579">MKHQLASIGVKNLGVVESTRLAEIVRKYKHDTIKPGQGWNHAADPDVLAMCKDFMDMMSDKKGTERPSSSKGPNPTAAESAIRENKEDEDGENYIVQGCDEDDYALAKDGSTASLPENKSKSYKAEETSEERFSRYKHHQFVRRWGLVQDPAPNQIDEEWYIQNPPILPNDDPQYLCEMCRHINFNALLEQHGLPGNQLPGPTSLELLGFWKVKQEVSCRFCTLLRRSMERDKLLASELQGNRTRFKLNVLDEGPGHALRLEVELDSIHPRIILQKLDSSSRTPLHGLPVNGEATALDRLRGWLHVCENEHVKLPDHVQRSLKLGINVLRVIDTEENRICEKETSCRYVCLSYVWGPPSRNHVMLTTEARTRMETIGGLVNDVFDLPPTIKDAMKVTRGIGLRYLWVDALCIIQDDDDDKRNFIPNMDIIYGNATLTIVACTNSSPAEALPGISVPRQQTQIVEEVQGLILGAALSDTRRVNHEVEASMWNSRAWTFQERGLSQRAVYLTHSQMSFTCPHGSSVEDTVGILEKVTGNMSSSTNEIDPERQYAFALKIWDDRTQGAYRDKTFVFGSGTSAVTLHYKATSSSDGDGQLEAPHAVYYCRQANDTRSIGIFQQVINQETLWDLYRRAVKGYTQRNMSVQSDAVNAFAGITHLISQGTNTKFWNGMPEFAFDQALLWVPREPLTRRCDQDDVALFPSWAWAAWQGHTSYHGRKWHNADNRPPCSVVEWLIEQDPEQVLRNYRESGMPEDVYQKQKALIESSSLLLAKADLAKLYHLTMRDGRWNSEWVLTHEENTRHIYTHEAYKGVKFDYPISLPGESVEDRPGKDGTLRFRGRAVEAKLCDMAKTDHIQEPLQEGYLQLGLGDGNSMRRIIYHQGYRAGVLSLNVTDQDIRNTTDSDGNNIPVFVVAMSRDSLQEVPHFRSDAFLRWQVIDARFLQMKILGDEWEPGPTSFTDIDNGVRRPYGGYAKLDDWMLSPAPMVIIKPDGTVAPDKSVPVAKDGDPYWDEGRFGEPGYCDVYNVLLIRPVEANDADTAETEGIDHALNSWLSSSKPGWKNQNF</sequence>
<feature type="region of interest" description="Disordered" evidence="1">
    <location>
        <begin position="59"/>
        <end position="91"/>
    </location>
</feature>
<dbReference type="PANTHER" id="PTHR33112:SF12">
    <property type="entry name" value="HETEROKARYON INCOMPATIBILITY DOMAIN-CONTAINING PROTEIN"/>
    <property type="match status" value="1"/>
</dbReference>
<reference evidence="3" key="1">
    <citation type="journal article" date="2020" name="Stud. Mycol.">
        <title>101 Dothideomycetes genomes: a test case for predicting lifestyles and emergence of pathogens.</title>
        <authorList>
            <person name="Haridas S."/>
            <person name="Albert R."/>
            <person name="Binder M."/>
            <person name="Bloem J."/>
            <person name="Labutti K."/>
            <person name="Salamov A."/>
            <person name="Andreopoulos B."/>
            <person name="Baker S."/>
            <person name="Barry K."/>
            <person name="Bills G."/>
            <person name="Bluhm B."/>
            <person name="Cannon C."/>
            <person name="Castanera R."/>
            <person name="Culley D."/>
            <person name="Daum C."/>
            <person name="Ezra D."/>
            <person name="Gonzalez J."/>
            <person name="Henrissat B."/>
            <person name="Kuo A."/>
            <person name="Liang C."/>
            <person name="Lipzen A."/>
            <person name="Lutzoni F."/>
            <person name="Magnuson J."/>
            <person name="Mondo S."/>
            <person name="Nolan M."/>
            <person name="Ohm R."/>
            <person name="Pangilinan J."/>
            <person name="Park H.-J."/>
            <person name="Ramirez L."/>
            <person name="Alfaro M."/>
            <person name="Sun H."/>
            <person name="Tritt A."/>
            <person name="Yoshinaga Y."/>
            <person name="Zwiers L.-H."/>
            <person name="Turgeon B."/>
            <person name="Goodwin S."/>
            <person name="Spatafora J."/>
            <person name="Crous P."/>
            <person name="Grigoriev I."/>
        </authorList>
    </citation>
    <scope>NUCLEOTIDE SEQUENCE</scope>
    <source>
        <strain evidence="3">CBS 109.77</strain>
    </source>
</reference>
<evidence type="ECO:0000313" key="4">
    <source>
        <dbReference type="Proteomes" id="UP000799757"/>
    </source>
</evidence>
<proteinExistence type="predicted"/>
<dbReference type="PANTHER" id="PTHR33112">
    <property type="entry name" value="DOMAIN PROTEIN, PUTATIVE-RELATED"/>
    <property type="match status" value="1"/>
</dbReference>
<dbReference type="Pfam" id="PF06985">
    <property type="entry name" value="HET"/>
    <property type="match status" value="1"/>
</dbReference>
<evidence type="ECO:0000313" key="3">
    <source>
        <dbReference type="EMBL" id="KAF2794859.1"/>
    </source>
</evidence>
<feature type="domain" description="Heterokaryon incompatibility" evidence="2">
    <location>
        <begin position="348"/>
        <end position="499"/>
    </location>
</feature>
<protein>
    <submittedName>
        <fullName evidence="3">HET-domain-containing protein</fullName>
    </submittedName>
</protein>
<gene>
    <name evidence="3" type="ORF">K505DRAFT_416841</name>
</gene>
<dbReference type="AlphaFoldDB" id="A0A6A6XEB3"/>
<feature type="region of interest" description="Disordered" evidence="1">
    <location>
        <begin position="109"/>
        <end position="129"/>
    </location>
</feature>
<dbReference type="EMBL" id="MU001877">
    <property type="protein sequence ID" value="KAF2794859.1"/>
    <property type="molecule type" value="Genomic_DNA"/>
</dbReference>